<evidence type="ECO:0000256" key="12">
    <source>
        <dbReference type="ARBA" id="ARBA00023136"/>
    </source>
</evidence>
<dbReference type="AlphaFoldDB" id="A0A443SHE8"/>
<comment type="caution">
    <text evidence="16">The sequence shown here is derived from an EMBL/GenBank/DDBJ whole genome shotgun (WGS) entry which is preliminary data.</text>
</comment>
<dbReference type="InterPro" id="IPR050725">
    <property type="entry name" value="CysQ/Inositol_MonoPase"/>
</dbReference>
<dbReference type="OrthoDB" id="74460at2759"/>
<proteinExistence type="inferred from homology"/>
<comment type="subcellular location">
    <subcellularLocation>
        <location evidence="3">Membrane</location>
        <topology evidence="3">Single-pass membrane protein</topology>
    </subcellularLocation>
</comment>
<protein>
    <recommendedName>
        <fullName evidence="6">inositol-phosphate phosphatase</fullName>
        <ecNumber evidence="6">3.1.3.25</ecNumber>
    </recommendedName>
    <alternativeName>
        <fullName evidence="13">Myo-inositol monophosphatase A3</fullName>
    </alternativeName>
</protein>
<reference evidence="16 17" key="1">
    <citation type="journal article" date="2018" name="Gigascience">
        <title>Genomes of trombidid mites reveal novel predicted allergens and laterally-transferred genes associated with secondary metabolism.</title>
        <authorList>
            <person name="Dong X."/>
            <person name="Chaisiri K."/>
            <person name="Xia D."/>
            <person name="Armstrong S.D."/>
            <person name="Fang Y."/>
            <person name="Donnelly M.J."/>
            <person name="Kadowaki T."/>
            <person name="McGarry J.W."/>
            <person name="Darby A.C."/>
            <person name="Makepeace B.L."/>
        </authorList>
    </citation>
    <scope>NUCLEOTIDE SEQUENCE [LARGE SCALE GENOMIC DNA]</scope>
    <source>
        <strain evidence="16">UoL-UT</strain>
    </source>
</reference>
<evidence type="ECO:0000256" key="15">
    <source>
        <dbReference type="SAM" id="Phobius"/>
    </source>
</evidence>
<evidence type="ECO:0000256" key="13">
    <source>
        <dbReference type="ARBA" id="ARBA00042119"/>
    </source>
</evidence>
<keyword evidence="8 14" id="KW-0479">Metal-binding</keyword>
<dbReference type="STRING" id="299467.A0A443SHE8"/>
<dbReference type="GO" id="GO:0012505">
    <property type="term" value="C:endomembrane system"/>
    <property type="evidence" value="ECO:0007669"/>
    <property type="project" value="TreeGrafter"/>
</dbReference>
<comment type="cofactor">
    <cofactor evidence="2 14">
        <name>Mg(2+)</name>
        <dbReference type="ChEBI" id="CHEBI:18420"/>
    </cofactor>
</comment>
<name>A0A443SHE8_9ACAR</name>
<evidence type="ECO:0000256" key="3">
    <source>
        <dbReference type="ARBA" id="ARBA00004167"/>
    </source>
</evidence>
<dbReference type="FunFam" id="3.30.540.10:FF:000012">
    <property type="entry name" value="Blast:Putative inositol monophosphatase 3"/>
    <property type="match status" value="1"/>
</dbReference>
<dbReference type="EMBL" id="NCKV01002360">
    <property type="protein sequence ID" value="RWS26951.1"/>
    <property type="molecule type" value="Genomic_DNA"/>
</dbReference>
<dbReference type="Proteomes" id="UP000288716">
    <property type="component" value="Unassembled WGS sequence"/>
</dbReference>
<dbReference type="EC" id="3.1.3.25" evidence="6"/>
<sequence length="370" mass="41179">MKMWPYMIRLNYIGIAALCFSLMCVFFLYSSTKLSTKDITARLGLKRFRFASFGSKAIEDINLKHLLLAIIKVAEKGGHQVFKVRNSNDLKEKSKGETKEGVNVPLTRADIRSHQIMVNSLSLNFPGLKIVSEENHEEQDEDLGVITPIKIEGDKQLFDDDIIHLPETKVPIDDLVVWIDPLDATKEFTEYLLGYVTTMVCVAQKGKPIMGVIHKPFSKPTAQTYWAWFDNGMSNTIQQLLDSRNISDASNPRIIVSRSHGGDVHRIAKKAFGDKVTVIPAGGSGYKTIELITGHADAYVHVTAIKKWDICAANAIMNTVESGKMTTLNGESITYLDDGNEEVSKGLLATMFLDDELHSNYVNVLKAALN</sequence>
<dbReference type="Gene3D" id="3.30.540.10">
    <property type="entry name" value="Fructose-1,6-Bisphosphatase, subunit A, domain 1"/>
    <property type="match status" value="1"/>
</dbReference>
<evidence type="ECO:0000256" key="4">
    <source>
        <dbReference type="ARBA" id="ARBA00005152"/>
    </source>
</evidence>
<evidence type="ECO:0000256" key="2">
    <source>
        <dbReference type="ARBA" id="ARBA00001946"/>
    </source>
</evidence>
<dbReference type="InterPro" id="IPR000760">
    <property type="entry name" value="Inositol_monophosphatase-like"/>
</dbReference>
<evidence type="ECO:0000256" key="9">
    <source>
        <dbReference type="ARBA" id="ARBA00022801"/>
    </source>
</evidence>
<dbReference type="Gene3D" id="3.40.190.80">
    <property type="match status" value="1"/>
</dbReference>
<dbReference type="GO" id="GO:0008254">
    <property type="term" value="F:3'-nucleotidase activity"/>
    <property type="evidence" value="ECO:0007669"/>
    <property type="project" value="TreeGrafter"/>
</dbReference>
<comment type="catalytic activity">
    <reaction evidence="1">
        <text>a myo-inositol phosphate + H2O = myo-inositol + phosphate</text>
        <dbReference type="Rhea" id="RHEA:24056"/>
        <dbReference type="ChEBI" id="CHEBI:15377"/>
        <dbReference type="ChEBI" id="CHEBI:17268"/>
        <dbReference type="ChEBI" id="CHEBI:43474"/>
        <dbReference type="ChEBI" id="CHEBI:84139"/>
        <dbReference type="EC" id="3.1.3.25"/>
    </reaction>
</comment>
<dbReference type="GO" id="GO:0016020">
    <property type="term" value="C:membrane"/>
    <property type="evidence" value="ECO:0007669"/>
    <property type="project" value="UniProtKB-SubCell"/>
</dbReference>
<keyword evidence="12 15" id="KW-0472">Membrane</keyword>
<organism evidence="16 17">
    <name type="scientific">Leptotrombidium deliense</name>
    <dbReference type="NCBI Taxonomy" id="299467"/>
    <lineage>
        <taxon>Eukaryota</taxon>
        <taxon>Metazoa</taxon>
        <taxon>Ecdysozoa</taxon>
        <taxon>Arthropoda</taxon>
        <taxon>Chelicerata</taxon>
        <taxon>Arachnida</taxon>
        <taxon>Acari</taxon>
        <taxon>Acariformes</taxon>
        <taxon>Trombidiformes</taxon>
        <taxon>Prostigmata</taxon>
        <taxon>Anystina</taxon>
        <taxon>Parasitengona</taxon>
        <taxon>Trombiculoidea</taxon>
        <taxon>Trombiculidae</taxon>
        <taxon>Leptotrombidium</taxon>
    </lineage>
</organism>
<evidence type="ECO:0000256" key="11">
    <source>
        <dbReference type="ARBA" id="ARBA00022989"/>
    </source>
</evidence>
<dbReference type="SUPFAM" id="SSF56655">
    <property type="entry name" value="Carbohydrate phosphatase"/>
    <property type="match status" value="1"/>
</dbReference>
<feature type="binding site" evidence="14">
    <location>
        <position position="133"/>
    </location>
    <ligand>
        <name>Mg(2+)</name>
        <dbReference type="ChEBI" id="CHEBI:18420"/>
        <label>1</label>
        <note>catalytic</note>
    </ligand>
</feature>
<evidence type="ECO:0000256" key="5">
    <source>
        <dbReference type="ARBA" id="ARBA00009759"/>
    </source>
</evidence>
<feature type="binding site" evidence="14">
    <location>
        <position position="182"/>
    </location>
    <ligand>
        <name>Mg(2+)</name>
        <dbReference type="ChEBI" id="CHEBI:18420"/>
        <label>1</label>
        <note>catalytic</note>
    </ligand>
</feature>
<evidence type="ECO:0000256" key="1">
    <source>
        <dbReference type="ARBA" id="ARBA00001033"/>
    </source>
</evidence>
<feature type="binding site" evidence="14">
    <location>
        <position position="183"/>
    </location>
    <ligand>
        <name>Mg(2+)</name>
        <dbReference type="ChEBI" id="CHEBI:18420"/>
        <label>1</label>
        <note>catalytic</note>
    </ligand>
</feature>
<evidence type="ECO:0000256" key="8">
    <source>
        <dbReference type="ARBA" id="ARBA00022723"/>
    </source>
</evidence>
<comment type="pathway">
    <text evidence="4">Polyol metabolism; myo-inositol biosynthesis; myo-inositol from D-glucose 6-phosphate: step 2/2.</text>
</comment>
<dbReference type="GO" id="GO:0005737">
    <property type="term" value="C:cytoplasm"/>
    <property type="evidence" value="ECO:0007669"/>
    <property type="project" value="UniProtKB-ARBA"/>
</dbReference>
<feature type="transmembrane region" description="Helical" evidence="15">
    <location>
        <begin position="12"/>
        <end position="29"/>
    </location>
</feature>
<feature type="binding site" evidence="14">
    <location>
        <position position="180"/>
    </location>
    <ligand>
        <name>Mg(2+)</name>
        <dbReference type="ChEBI" id="CHEBI:18420"/>
        <label>1</label>
        <note>catalytic</note>
    </ligand>
</feature>
<feature type="binding site" evidence="14">
    <location>
        <position position="309"/>
    </location>
    <ligand>
        <name>Mg(2+)</name>
        <dbReference type="ChEBI" id="CHEBI:18420"/>
        <label>1</label>
        <note>catalytic</note>
    </ligand>
</feature>
<evidence type="ECO:0000256" key="7">
    <source>
        <dbReference type="ARBA" id="ARBA00022692"/>
    </source>
</evidence>
<dbReference type="VEuPathDB" id="VectorBase:LDEU005088"/>
<gene>
    <name evidence="16" type="ORF">B4U80_11461</name>
</gene>
<dbReference type="GO" id="GO:0052834">
    <property type="term" value="F:inositol monophosphate phosphatase activity"/>
    <property type="evidence" value="ECO:0007669"/>
    <property type="project" value="UniProtKB-EC"/>
</dbReference>
<evidence type="ECO:0000256" key="14">
    <source>
        <dbReference type="PIRSR" id="PIRSR600760-2"/>
    </source>
</evidence>
<evidence type="ECO:0000256" key="10">
    <source>
        <dbReference type="ARBA" id="ARBA00022842"/>
    </source>
</evidence>
<keyword evidence="11 15" id="KW-1133">Transmembrane helix</keyword>
<dbReference type="GO" id="GO:0046872">
    <property type="term" value="F:metal ion binding"/>
    <property type="evidence" value="ECO:0007669"/>
    <property type="project" value="UniProtKB-KW"/>
</dbReference>
<evidence type="ECO:0000313" key="16">
    <source>
        <dbReference type="EMBL" id="RWS26951.1"/>
    </source>
</evidence>
<comment type="similarity">
    <text evidence="5">Belongs to the inositol monophosphatase superfamily.</text>
</comment>
<dbReference type="Pfam" id="PF00459">
    <property type="entry name" value="Inositol_P"/>
    <property type="match status" value="1"/>
</dbReference>
<keyword evidence="7 15" id="KW-0812">Transmembrane</keyword>
<keyword evidence="17" id="KW-1185">Reference proteome</keyword>
<dbReference type="PANTHER" id="PTHR43028">
    <property type="entry name" value="3'(2'),5'-BISPHOSPHATE NUCLEOTIDASE 1"/>
    <property type="match status" value="1"/>
</dbReference>
<accession>A0A443SHE8</accession>
<keyword evidence="10 14" id="KW-0460">Magnesium</keyword>
<evidence type="ECO:0000256" key="6">
    <source>
        <dbReference type="ARBA" id="ARBA00013106"/>
    </source>
</evidence>
<dbReference type="PANTHER" id="PTHR43028:SF4">
    <property type="entry name" value="INOSITOL MONOPHOSPHATASE 3"/>
    <property type="match status" value="1"/>
</dbReference>
<evidence type="ECO:0000313" key="17">
    <source>
        <dbReference type="Proteomes" id="UP000288716"/>
    </source>
</evidence>
<keyword evidence="9" id="KW-0378">Hydrolase</keyword>